<evidence type="ECO:0000256" key="3">
    <source>
        <dbReference type="ARBA" id="ARBA00022454"/>
    </source>
</evidence>
<evidence type="ECO:0000313" key="8">
    <source>
        <dbReference type="EMBL" id="OSS47794.1"/>
    </source>
</evidence>
<sequence length="113" mass="12909">MRTSHDVNTNIHTTTRHKSLHRRTRTNTAVNSILIAKMPQTLYPRGTLKKIIKAHANRPLSKNVDILIYLNYILFMQELMKEAGIKAKISGERGVSAKSIKRVREGCLRRCKG</sequence>
<keyword evidence="9" id="KW-1185">Reference proteome</keyword>
<dbReference type="GO" id="GO:0007059">
    <property type="term" value="P:chromosome segregation"/>
    <property type="evidence" value="ECO:0007669"/>
    <property type="project" value="TreeGrafter"/>
</dbReference>
<comment type="subcellular location">
    <subcellularLocation>
        <location evidence="2">Chromosome</location>
        <location evidence="2">Centromere</location>
        <location evidence="2">Kinetochore</location>
    </subcellularLocation>
    <subcellularLocation>
        <location evidence="1">Nucleus</location>
    </subcellularLocation>
</comment>
<evidence type="ECO:0000256" key="5">
    <source>
        <dbReference type="ARBA" id="ARBA00023242"/>
    </source>
</evidence>
<evidence type="ECO:0000256" key="4">
    <source>
        <dbReference type="ARBA" id="ARBA00022838"/>
    </source>
</evidence>
<keyword evidence="5" id="KW-0539">Nucleus</keyword>
<evidence type="ECO:0000313" key="9">
    <source>
        <dbReference type="Proteomes" id="UP000193240"/>
    </source>
</evidence>
<dbReference type="GO" id="GO:0000278">
    <property type="term" value="P:mitotic cell cycle"/>
    <property type="evidence" value="ECO:0007669"/>
    <property type="project" value="TreeGrafter"/>
</dbReference>
<dbReference type="PANTHER" id="PTHR34832">
    <property type="entry name" value="CENTROMERE PROTEIN W"/>
    <property type="match status" value="1"/>
</dbReference>
<accession>A0A1Y2LV42</accession>
<keyword evidence="4" id="KW-0995">Kinetochore</keyword>
<evidence type="ECO:0008006" key="10">
    <source>
        <dbReference type="Google" id="ProtNLM"/>
    </source>
</evidence>
<reference evidence="8 9" key="1">
    <citation type="journal article" date="2017" name="Genome Announc.">
        <title>Genome sequence of the saprophytic ascomycete Epicoccum nigrum ICMP 19927 strain isolated from New Zealand.</title>
        <authorList>
            <person name="Fokin M."/>
            <person name="Fleetwood D."/>
            <person name="Weir B.S."/>
            <person name="Villas-Boas S.G."/>
        </authorList>
    </citation>
    <scope>NUCLEOTIDE SEQUENCE [LARGE SCALE GENOMIC DNA]</scope>
    <source>
        <strain evidence="8 9">ICMP 19927</strain>
    </source>
</reference>
<evidence type="ECO:0000256" key="6">
    <source>
        <dbReference type="ARBA" id="ARBA00023328"/>
    </source>
</evidence>
<dbReference type="Gene3D" id="1.10.20.10">
    <property type="entry name" value="Histone, subunit A"/>
    <property type="match status" value="1"/>
</dbReference>
<keyword evidence="6" id="KW-0137">Centromere</keyword>
<dbReference type="EMBL" id="KZ107847">
    <property type="protein sequence ID" value="OSS47794.1"/>
    <property type="molecule type" value="Genomic_DNA"/>
</dbReference>
<keyword evidence="3" id="KW-0158">Chromosome</keyword>
<dbReference type="CDD" id="cd13732">
    <property type="entry name" value="HFD_CENP-W"/>
    <property type="match status" value="1"/>
</dbReference>
<organism evidence="8 9">
    <name type="scientific">Epicoccum nigrum</name>
    <name type="common">Soil fungus</name>
    <name type="synonym">Epicoccum purpurascens</name>
    <dbReference type="NCBI Taxonomy" id="105696"/>
    <lineage>
        <taxon>Eukaryota</taxon>
        <taxon>Fungi</taxon>
        <taxon>Dikarya</taxon>
        <taxon>Ascomycota</taxon>
        <taxon>Pezizomycotina</taxon>
        <taxon>Dothideomycetes</taxon>
        <taxon>Pleosporomycetidae</taxon>
        <taxon>Pleosporales</taxon>
        <taxon>Pleosporineae</taxon>
        <taxon>Didymellaceae</taxon>
        <taxon>Epicoccum</taxon>
    </lineage>
</organism>
<dbReference type="Proteomes" id="UP000193240">
    <property type="component" value="Unassembled WGS sequence"/>
</dbReference>
<evidence type="ECO:0000256" key="7">
    <source>
        <dbReference type="ARBA" id="ARBA00038432"/>
    </source>
</evidence>
<dbReference type="OMA" id="YILFMQE"/>
<evidence type="ECO:0000256" key="1">
    <source>
        <dbReference type="ARBA" id="ARBA00004123"/>
    </source>
</evidence>
<dbReference type="GO" id="GO:0000776">
    <property type="term" value="C:kinetochore"/>
    <property type="evidence" value="ECO:0007669"/>
    <property type="project" value="UniProtKB-KW"/>
</dbReference>
<protein>
    <recommendedName>
        <fullName evidence="10">Transcription factor CBF/NF-Y/archaeal histone domain-containing protein</fullName>
    </recommendedName>
</protein>
<name>A0A1Y2LV42_EPING</name>
<dbReference type="GO" id="GO:0005654">
    <property type="term" value="C:nucleoplasm"/>
    <property type="evidence" value="ECO:0007669"/>
    <property type="project" value="TreeGrafter"/>
</dbReference>
<dbReference type="InterPro" id="IPR052484">
    <property type="entry name" value="CENP-W/WIP1"/>
</dbReference>
<dbReference type="PANTHER" id="PTHR34832:SF1">
    <property type="entry name" value="CENTROMERE PROTEIN W"/>
    <property type="match status" value="1"/>
</dbReference>
<dbReference type="FunFam" id="1.10.20.10:FF:000075">
    <property type="entry name" value="WGS project CABT00000000 data, contig 2.56"/>
    <property type="match status" value="1"/>
</dbReference>
<comment type="similarity">
    <text evidence="7">Belongs to the CENP-W/WIP1 family.</text>
</comment>
<proteinExistence type="inferred from homology"/>
<evidence type="ECO:0000256" key="2">
    <source>
        <dbReference type="ARBA" id="ARBA00004629"/>
    </source>
</evidence>
<dbReference type="STRING" id="105696.A0A1Y2LV42"/>
<dbReference type="InParanoid" id="A0A1Y2LV42"/>
<dbReference type="GO" id="GO:0051382">
    <property type="term" value="P:kinetochore assembly"/>
    <property type="evidence" value="ECO:0007669"/>
    <property type="project" value="TreeGrafter"/>
</dbReference>
<dbReference type="GO" id="GO:0046982">
    <property type="term" value="F:protein heterodimerization activity"/>
    <property type="evidence" value="ECO:0007669"/>
    <property type="project" value="InterPro"/>
</dbReference>
<dbReference type="AlphaFoldDB" id="A0A1Y2LV42"/>
<gene>
    <name evidence="8" type="ORF">B5807_06352</name>
</gene>
<dbReference type="InterPro" id="IPR009072">
    <property type="entry name" value="Histone-fold"/>
</dbReference>